<evidence type="ECO:0000313" key="9">
    <source>
        <dbReference type="EMBL" id="EAS50033.1"/>
    </source>
</evidence>
<comment type="function">
    <text evidence="7">Part of the tripartite ATP-independent periplasmic (TRAP) transport system.</text>
</comment>
<feature type="transmembrane region" description="Helical" evidence="7">
    <location>
        <begin position="73"/>
        <end position="97"/>
    </location>
</feature>
<feature type="transmembrane region" description="Helical" evidence="7">
    <location>
        <begin position="33"/>
        <end position="53"/>
    </location>
</feature>
<dbReference type="GO" id="GO:0022857">
    <property type="term" value="F:transmembrane transporter activity"/>
    <property type="evidence" value="ECO:0007669"/>
    <property type="project" value="UniProtKB-UniRule"/>
</dbReference>
<comment type="caution">
    <text evidence="9">The sequence shown here is derived from an EMBL/GenBank/DDBJ whole genome shotgun (WGS) entry which is preliminary data.</text>
</comment>
<dbReference type="HOGENOM" id="CLU_086356_8_1_5"/>
<feature type="transmembrane region" description="Helical" evidence="7">
    <location>
        <begin position="109"/>
        <end position="129"/>
    </location>
</feature>
<evidence type="ECO:0000256" key="6">
    <source>
        <dbReference type="ARBA" id="ARBA00023136"/>
    </source>
</evidence>
<evidence type="ECO:0000256" key="7">
    <source>
        <dbReference type="RuleBase" id="RU369079"/>
    </source>
</evidence>
<sequence length="194" mass="20687">MVRGHTNGDGAFMPRRTGRLAAGVRLVARLVRYWALGGGVLLTGLAVMTALSAGSNIAFSAPFPADHELVKHFVAIGIFMFLPYCQLAGANVTVDIFTESMSEGAKAAMALFSAIFTAAFALLLLRQMSYGFGSYIQYPEVTPVLKLPLWTAFPPILLSLALLFLAAMVTILDGVAGMRGQPKWTEDPSATASE</sequence>
<evidence type="ECO:0000259" key="8">
    <source>
        <dbReference type="Pfam" id="PF04290"/>
    </source>
</evidence>
<evidence type="ECO:0000313" key="10">
    <source>
        <dbReference type="Proteomes" id="UP000000321"/>
    </source>
</evidence>
<dbReference type="Pfam" id="PF04290">
    <property type="entry name" value="DctQ"/>
    <property type="match status" value="1"/>
</dbReference>
<keyword evidence="2 7" id="KW-0813">Transport</keyword>
<keyword evidence="6 7" id="KW-0472">Membrane</keyword>
<keyword evidence="10" id="KW-1185">Reference proteome</keyword>
<evidence type="ECO:0000256" key="2">
    <source>
        <dbReference type="ARBA" id="ARBA00022448"/>
    </source>
</evidence>
<keyword evidence="7" id="KW-0997">Cell inner membrane</keyword>
<dbReference type="InterPro" id="IPR055348">
    <property type="entry name" value="DctQ"/>
</dbReference>
<evidence type="ECO:0000256" key="5">
    <source>
        <dbReference type="ARBA" id="ARBA00022989"/>
    </source>
</evidence>
<accession>Q1YIT4</accession>
<evidence type="ECO:0000256" key="3">
    <source>
        <dbReference type="ARBA" id="ARBA00022475"/>
    </source>
</evidence>
<dbReference type="BioCyc" id="AURANTIMONAS:SI859A1_01386-MONOMER"/>
<gene>
    <name evidence="9" type="ORF">SI859A1_01386</name>
</gene>
<evidence type="ECO:0000256" key="1">
    <source>
        <dbReference type="ARBA" id="ARBA00004651"/>
    </source>
</evidence>
<keyword evidence="4 7" id="KW-0812">Transmembrane</keyword>
<dbReference type="EMBL" id="AAPJ01000003">
    <property type="protein sequence ID" value="EAS50033.1"/>
    <property type="molecule type" value="Genomic_DNA"/>
</dbReference>
<reference evidence="9 10" key="1">
    <citation type="journal article" date="2008" name="Appl. Environ. Microbiol.">
        <title>Genomic insights into Mn(II) oxidation by the marine alphaproteobacterium Aurantimonas sp. strain SI85-9A1.</title>
        <authorList>
            <person name="Dick G.J."/>
            <person name="Podell S."/>
            <person name="Johnson H.A."/>
            <person name="Rivera-Espinoza Y."/>
            <person name="Bernier-Latmani R."/>
            <person name="McCarthy J.K."/>
            <person name="Torpey J.W."/>
            <person name="Clement B.G."/>
            <person name="Gaasterland T."/>
            <person name="Tebo B.M."/>
        </authorList>
    </citation>
    <scope>NUCLEOTIDE SEQUENCE [LARGE SCALE GENOMIC DNA]</scope>
    <source>
        <strain evidence="9 10">SI85-9A1</strain>
    </source>
</reference>
<feature type="transmembrane region" description="Helical" evidence="7">
    <location>
        <begin position="149"/>
        <end position="172"/>
    </location>
</feature>
<proteinExistence type="inferred from homology"/>
<comment type="subunit">
    <text evidence="7">The complex comprises the extracytoplasmic solute receptor protein and the two transmembrane proteins.</text>
</comment>
<comment type="subcellular location">
    <subcellularLocation>
        <location evidence="7">Cell inner membrane</location>
        <topology evidence="7">Multi-pass membrane protein</topology>
    </subcellularLocation>
    <subcellularLocation>
        <location evidence="1">Cell membrane</location>
        <topology evidence="1">Multi-pass membrane protein</topology>
    </subcellularLocation>
</comment>
<dbReference type="AlphaFoldDB" id="Q1YIT4"/>
<dbReference type="GO" id="GO:0005886">
    <property type="term" value="C:plasma membrane"/>
    <property type="evidence" value="ECO:0007669"/>
    <property type="project" value="UniProtKB-SubCell"/>
</dbReference>
<organism evidence="9 10">
    <name type="scientific">Aurantimonas manganoxydans (strain ATCC BAA-1229 / DSM 21871 / SI85-9A1)</name>
    <dbReference type="NCBI Taxonomy" id="287752"/>
    <lineage>
        <taxon>Bacteria</taxon>
        <taxon>Pseudomonadati</taxon>
        <taxon>Pseudomonadota</taxon>
        <taxon>Alphaproteobacteria</taxon>
        <taxon>Hyphomicrobiales</taxon>
        <taxon>Aurantimonadaceae</taxon>
        <taxon>Aurantimonas</taxon>
    </lineage>
</organism>
<feature type="domain" description="Tripartite ATP-independent periplasmic transporters DctQ component" evidence="8">
    <location>
        <begin position="58"/>
        <end position="175"/>
    </location>
</feature>
<keyword evidence="3" id="KW-1003">Cell membrane</keyword>
<comment type="similarity">
    <text evidence="7">Belongs to the TRAP transporter small permease family.</text>
</comment>
<keyword evidence="5 7" id="KW-1133">Transmembrane helix</keyword>
<protein>
    <recommendedName>
        <fullName evidence="7">TRAP transporter small permease protein</fullName>
    </recommendedName>
</protein>
<evidence type="ECO:0000256" key="4">
    <source>
        <dbReference type="ARBA" id="ARBA00022692"/>
    </source>
</evidence>
<dbReference type="Proteomes" id="UP000000321">
    <property type="component" value="Unassembled WGS sequence"/>
</dbReference>
<name>Q1YIT4_AURMS</name>